<dbReference type="OrthoDB" id="1935572at2759"/>
<gene>
    <name evidence="5" type="ORF">GSCOC_T00017546001</name>
</gene>
<feature type="domain" description="CBS" evidence="4">
    <location>
        <begin position="349"/>
        <end position="411"/>
    </location>
</feature>
<dbReference type="Gramene" id="CDP04222">
    <property type="protein sequence ID" value="CDP04222"/>
    <property type="gene ID" value="GSCOC_T00017546001"/>
</dbReference>
<dbReference type="OMA" id="SVAWKGM"/>
<evidence type="ECO:0000256" key="3">
    <source>
        <dbReference type="PROSITE-ProRule" id="PRU00703"/>
    </source>
</evidence>
<keyword evidence="6" id="KW-1185">Reference proteome</keyword>
<dbReference type="PROSITE" id="PS51371">
    <property type="entry name" value="CBS"/>
    <property type="match status" value="1"/>
</dbReference>
<accession>A0A068U7J1</accession>
<dbReference type="STRING" id="49390.A0A068U7J1"/>
<dbReference type="AlphaFoldDB" id="A0A068U7J1"/>
<dbReference type="InterPro" id="IPR000644">
    <property type="entry name" value="CBS_dom"/>
</dbReference>
<proteinExistence type="predicted"/>
<dbReference type="PANTHER" id="PTHR13780">
    <property type="entry name" value="AMP-ACTIVATED PROTEIN KINASE, GAMMA REGULATORY SUBUNIT"/>
    <property type="match status" value="1"/>
</dbReference>
<evidence type="ECO:0000313" key="5">
    <source>
        <dbReference type="EMBL" id="CDP04222.1"/>
    </source>
</evidence>
<dbReference type="GO" id="GO:0005634">
    <property type="term" value="C:nucleus"/>
    <property type="evidence" value="ECO:0007669"/>
    <property type="project" value="TreeGrafter"/>
</dbReference>
<dbReference type="GO" id="GO:0005737">
    <property type="term" value="C:cytoplasm"/>
    <property type="evidence" value="ECO:0007669"/>
    <property type="project" value="TreeGrafter"/>
</dbReference>
<dbReference type="Gene3D" id="3.10.580.10">
    <property type="entry name" value="CBS-domain"/>
    <property type="match status" value="2"/>
</dbReference>
<dbReference type="PhylomeDB" id="A0A068U7J1"/>
<dbReference type="SUPFAM" id="SSF54631">
    <property type="entry name" value="CBS-domain pair"/>
    <property type="match status" value="2"/>
</dbReference>
<dbReference type="PANTHER" id="PTHR13780:SF46">
    <property type="entry name" value="CBS DOMAIN-CONTAINING PROTEIN CBSX6"/>
    <property type="match status" value="1"/>
</dbReference>
<keyword evidence="2 3" id="KW-0129">CBS domain</keyword>
<dbReference type="InParanoid" id="A0A068U7J1"/>
<evidence type="ECO:0000256" key="1">
    <source>
        <dbReference type="ARBA" id="ARBA00022737"/>
    </source>
</evidence>
<evidence type="ECO:0000313" key="6">
    <source>
        <dbReference type="Proteomes" id="UP000295252"/>
    </source>
</evidence>
<dbReference type="EMBL" id="HG739096">
    <property type="protein sequence ID" value="CDP04222.1"/>
    <property type="molecule type" value="Genomic_DNA"/>
</dbReference>
<reference evidence="6" key="1">
    <citation type="journal article" date="2014" name="Science">
        <title>The coffee genome provides insight into the convergent evolution of caffeine biosynthesis.</title>
        <authorList>
            <person name="Denoeud F."/>
            <person name="Carretero-Paulet L."/>
            <person name="Dereeper A."/>
            <person name="Droc G."/>
            <person name="Guyot R."/>
            <person name="Pietrella M."/>
            <person name="Zheng C."/>
            <person name="Alberti A."/>
            <person name="Anthony F."/>
            <person name="Aprea G."/>
            <person name="Aury J.M."/>
            <person name="Bento P."/>
            <person name="Bernard M."/>
            <person name="Bocs S."/>
            <person name="Campa C."/>
            <person name="Cenci A."/>
            <person name="Combes M.C."/>
            <person name="Crouzillat D."/>
            <person name="Da Silva C."/>
            <person name="Daddiego L."/>
            <person name="De Bellis F."/>
            <person name="Dussert S."/>
            <person name="Garsmeur O."/>
            <person name="Gayraud T."/>
            <person name="Guignon V."/>
            <person name="Jahn K."/>
            <person name="Jamilloux V."/>
            <person name="Joet T."/>
            <person name="Labadie K."/>
            <person name="Lan T."/>
            <person name="Leclercq J."/>
            <person name="Lepelley M."/>
            <person name="Leroy T."/>
            <person name="Li L.T."/>
            <person name="Librado P."/>
            <person name="Lopez L."/>
            <person name="Munoz A."/>
            <person name="Noel B."/>
            <person name="Pallavicini A."/>
            <person name="Perrotta G."/>
            <person name="Poncet V."/>
            <person name="Pot D."/>
            <person name="Priyono X."/>
            <person name="Rigoreau M."/>
            <person name="Rouard M."/>
            <person name="Rozas J."/>
            <person name="Tranchant-Dubreuil C."/>
            <person name="VanBuren R."/>
            <person name="Zhang Q."/>
            <person name="Andrade A.C."/>
            <person name="Argout X."/>
            <person name="Bertrand B."/>
            <person name="de Kochko A."/>
            <person name="Graziosi G."/>
            <person name="Henry R.J."/>
            <person name="Jayarama X."/>
            <person name="Ming R."/>
            <person name="Nagai C."/>
            <person name="Rounsley S."/>
            <person name="Sankoff D."/>
            <person name="Giuliano G."/>
            <person name="Albert V.A."/>
            <person name="Wincker P."/>
            <person name="Lashermes P."/>
        </authorList>
    </citation>
    <scope>NUCLEOTIDE SEQUENCE [LARGE SCALE GENOMIC DNA]</scope>
    <source>
        <strain evidence="6">cv. DH200-94</strain>
    </source>
</reference>
<protein>
    <recommendedName>
        <fullName evidence="4">CBS domain-containing protein</fullName>
    </recommendedName>
</protein>
<organism evidence="5 6">
    <name type="scientific">Coffea canephora</name>
    <name type="common">Robusta coffee</name>
    <dbReference type="NCBI Taxonomy" id="49390"/>
    <lineage>
        <taxon>Eukaryota</taxon>
        <taxon>Viridiplantae</taxon>
        <taxon>Streptophyta</taxon>
        <taxon>Embryophyta</taxon>
        <taxon>Tracheophyta</taxon>
        <taxon>Spermatophyta</taxon>
        <taxon>Magnoliopsida</taxon>
        <taxon>eudicotyledons</taxon>
        <taxon>Gunneridae</taxon>
        <taxon>Pentapetalae</taxon>
        <taxon>asterids</taxon>
        <taxon>lamiids</taxon>
        <taxon>Gentianales</taxon>
        <taxon>Rubiaceae</taxon>
        <taxon>Ixoroideae</taxon>
        <taxon>Gardenieae complex</taxon>
        <taxon>Bertiereae - Coffeeae clade</taxon>
        <taxon>Coffeeae</taxon>
        <taxon>Coffea</taxon>
    </lineage>
</organism>
<dbReference type="InterPro" id="IPR050511">
    <property type="entry name" value="AMPK_gamma/SDS23_families"/>
</dbReference>
<sequence>MASVFLYHVVGDLTVGKPELVEFAETETVEAAIRAIGESTEGGIAVWKKRSQKNVIENAEMRQQRFVGILNSLDIVAFLAKDECLADQDKAMKTPVAEVVVPNNSLLKEVDPATRLIDALEMMKQGVKRLLVPKSRGWRVVSKRFSVIYNGKWLKNLDTSGASNANSAASLNRPSSSSTTTIRDKICCLSREDVLRFLIGCLGALAPLPLTPISSLGAINLNYCHIATTQPAIDATRMLPQDLSAVAVVEPASDGQHKIIGEISACKLWKCDYLAAAWALANLSAGQFVMGVEDNITSRSIANLSTSPVAEDSNLANGGSATRPRKFSSRNIGFLSSGTSPSFGASRSMYRGRSAPLTCKTTSSLAAVMAQMLSHRATHVWVTDVENEEILAGVVGYTDILAAVMRQPATTVPEARTA</sequence>
<evidence type="ECO:0000259" key="4">
    <source>
        <dbReference type="PROSITE" id="PS51371"/>
    </source>
</evidence>
<dbReference type="Proteomes" id="UP000295252">
    <property type="component" value="Chromosome XI"/>
</dbReference>
<dbReference type="InterPro" id="IPR046342">
    <property type="entry name" value="CBS_dom_sf"/>
</dbReference>
<name>A0A068U7J1_COFCA</name>
<evidence type="ECO:0000256" key="2">
    <source>
        <dbReference type="ARBA" id="ARBA00023122"/>
    </source>
</evidence>
<keyword evidence="1" id="KW-0677">Repeat</keyword>
<dbReference type="FunCoup" id="A0A068U7J1">
    <property type="interactions" value="1707"/>
</dbReference>
<dbReference type="Pfam" id="PF00571">
    <property type="entry name" value="CBS"/>
    <property type="match status" value="1"/>
</dbReference>